<feature type="region of interest" description="Disordered" evidence="1">
    <location>
        <begin position="594"/>
        <end position="613"/>
    </location>
</feature>
<keyword evidence="5" id="KW-0012">Acyltransferase</keyword>
<keyword evidence="5" id="KW-0808">Transferase</keyword>
<dbReference type="Proteomes" id="UP001501586">
    <property type="component" value="Unassembled WGS sequence"/>
</dbReference>
<keyword evidence="2" id="KW-0472">Membrane</keyword>
<proteinExistence type="predicted"/>
<keyword evidence="2" id="KW-1133">Transmembrane helix</keyword>
<dbReference type="Pfam" id="PF01757">
    <property type="entry name" value="Acyl_transf_3"/>
    <property type="match status" value="1"/>
</dbReference>
<dbReference type="PANTHER" id="PTHR23028:SF53">
    <property type="entry name" value="ACYL_TRANSF_3 DOMAIN-CONTAINING PROTEIN"/>
    <property type="match status" value="1"/>
</dbReference>
<feature type="domain" description="SGNH" evidence="4">
    <location>
        <begin position="443"/>
        <end position="664"/>
    </location>
</feature>
<accession>A0ABP8EG91</accession>
<dbReference type="InterPro" id="IPR002656">
    <property type="entry name" value="Acyl_transf_3_dom"/>
</dbReference>
<feature type="transmembrane region" description="Helical" evidence="2">
    <location>
        <begin position="127"/>
        <end position="145"/>
    </location>
</feature>
<protein>
    <submittedName>
        <fullName evidence="5">Acyltransferase family protein</fullName>
    </submittedName>
</protein>
<keyword evidence="6" id="KW-1185">Reference proteome</keyword>
<gene>
    <name evidence="5" type="ORF">GCM10022261_04800</name>
</gene>
<feature type="domain" description="Acyltransferase 3" evidence="3">
    <location>
        <begin position="12"/>
        <end position="330"/>
    </location>
</feature>
<dbReference type="Pfam" id="PF19040">
    <property type="entry name" value="SGNH"/>
    <property type="match status" value="1"/>
</dbReference>
<feature type="transmembrane region" description="Helical" evidence="2">
    <location>
        <begin position="355"/>
        <end position="374"/>
    </location>
</feature>
<feature type="transmembrane region" description="Helical" evidence="2">
    <location>
        <begin position="12"/>
        <end position="33"/>
    </location>
</feature>
<dbReference type="InterPro" id="IPR043968">
    <property type="entry name" value="SGNH"/>
</dbReference>
<dbReference type="GO" id="GO:0016746">
    <property type="term" value="F:acyltransferase activity"/>
    <property type="evidence" value="ECO:0007669"/>
    <property type="project" value="UniProtKB-KW"/>
</dbReference>
<name>A0ABP8EG91_9MICO</name>
<evidence type="ECO:0000256" key="2">
    <source>
        <dbReference type="SAM" id="Phobius"/>
    </source>
</evidence>
<feature type="transmembrane region" description="Helical" evidence="2">
    <location>
        <begin position="54"/>
        <end position="74"/>
    </location>
</feature>
<feature type="transmembrane region" description="Helical" evidence="2">
    <location>
        <begin position="313"/>
        <end position="335"/>
    </location>
</feature>
<evidence type="ECO:0000259" key="4">
    <source>
        <dbReference type="Pfam" id="PF19040"/>
    </source>
</evidence>
<feature type="transmembrane region" description="Helical" evidence="2">
    <location>
        <begin position="226"/>
        <end position="242"/>
    </location>
</feature>
<evidence type="ECO:0000256" key="1">
    <source>
        <dbReference type="SAM" id="MobiDB-lite"/>
    </source>
</evidence>
<feature type="compositionally biased region" description="Basic and acidic residues" evidence="1">
    <location>
        <begin position="597"/>
        <end position="607"/>
    </location>
</feature>
<feature type="transmembrane region" description="Helical" evidence="2">
    <location>
        <begin position="287"/>
        <end position="307"/>
    </location>
</feature>
<feature type="transmembrane region" description="Helical" evidence="2">
    <location>
        <begin position="248"/>
        <end position="266"/>
    </location>
</feature>
<feature type="transmembrane region" description="Helical" evidence="2">
    <location>
        <begin position="166"/>
        <end position="186"/>
    </location>
</feature>
<keyword evidence="2" id="KW-0812">Transmembrane</keyword>
<evidence type="ECO:0000259" key="3">
    <source>
        <dbReference type="Pfam" id="PF01757"/>
    </source>
</evidence>
<evidence type="ECO:0000313" key="5">
    <source>
        <dbReference type="EMBL" id="GAA4282949.1"/>
    </source>
</evidence>
<sequence length="673" mass="73580">MIYHIYPDRLPGGFVGVDVFFVISGFLITSHILREVETKGRLSLLEFWTNRARRILPAATVAIVVIAVAAPFFLPNTQWTSTAIQGIASVFYVQNFLLAAGSVDYLRQDAAHTPFQHFWSLSVEEQFYLFWPLVVVAALVLARLLTAGRRDSDRGALPNPRVFRYLVFRLFVIIVVASFVYGVIQVNAGDPQAYFVTPARVWELGLGGLLACVLSDSQRFPRLRRGLALAGIAAIAISCVFYDESTPFPGAFALVPTLGAVAVIIAGRTEGPGSLTPVVDWKPVQLVGMWSYSLYLWHFPVITFFVATRGRPGLVEGVALALLSLGLAMVSFYLVEEPVRRNELFRNRRWIAVRASAVAMAAAAAVAVVPQVAFERYMSVEQERVDRLVALAPPSMGAGEISDSSFQTYADGQSVIIPLPAEAREDEPEYPGCEEPTAAADSPITHECVAANPEGSKTLVVVGDSHASQWVPALQEIVEGTDWKVVTFLHNSCPFNMEKRQFELDGGLECTEPNTATLERILEMEPEKVFMTNYAAEDMAPDSDEEYGGTQGYVEVLEPMAEAGIEVIAMHDTPIPGDELSVPDCVAANEESLDECGFDRESSRESEETNGALEAAADQVEGVRFESLVDEFCTEDICPAVIGSVLVYRDNNHVSATYMRTLAGPLSEVLDIG</sequence>
<reference evidence="6" key="1">
    <citation type="journal article" date="2019" name="Int. J. Syst. Evol. Microbiol.">
        <title>The Global Catalogue of Microorganisms (GCM) 10K type strain sequencing project: providing services to taxonomists for standard genome sequencing and annotation.</title>
        <authorList>
            <consortium name="The Broad Institute Genomics Platform"/>
            <consortium name="The Broad Institute Genome Sequencing Center for Infectious Disease"/>
            <person name="Wu L."/>
            <person name="Ma J."/>
        </authorList>
    </citation>
    <scope>NUCLEOTIDE SEQUENCE [LARGE SCALE GENOMIC DNA]</scope>
    <source>
        <strain evidence="6">JCM 17458</strain>
    </source>
</reference>
<dbReference type="InterPro" id="IPR050879">
    <property type="entry name" value="Acyltransferase_3"/>
</dbReference>
<comment type="caution">
    <text evidence="5">The sequence shown here is derived from an EMBL/GenBank/DDBJ whole genome shotgun (WGS) entry which is preliminary data.</text>
</comment>
<dbReference type="PANTHER" id="PTHR23028">
    <property type="entry name" value="ACETYLTRANSFERASE"/>
    <property type="match status" value="1"/>
</dbReference>
<organism evidence="5 6">
    <name type="scientific">Brevibacterium daeguense</name>
    <dbReference type="NCBI Taxonomy" id="909936"/>
    <lineage>
        <taxon>Bacteria</taxon>
        <taxon>Bacillati</taxon>
        <taxon>Actinomycetota</taxon>
        <taxon>Actinomycetes</taxon>
        <taxon>Micrococcales</taxon>
        <taxon>Brevibacteriaceae</taxon>
        <taxon>Brevibacterium</taxon>
    </lineage>
</organism>
<dbReference type="EMBL" id="BAABAZ010000004">
    <property type="protein sequence ID" value="GAA4282949.1"/>
    <property type="molecule type" value="Genomic_DNA"/>
</dbReference>
<evidence type="ECO:0000313" key="6">
    <source>
        <dbReference type="Proteomes" id="UP001501586"/>
    </source>
</evidence>